<evidence type="ECO:0000313" key="1">
    <source>
        <dbReference type="EMBL" id="GAA2208933.1"/>
    </source>
</evidence>
<reference evidence="1 2" key="1">
    <citation type="journal article" date="2019" name="Int. J. Syst. Evol. Microbiol.">
        <title>The Global Catalogue of Microorganisms (GCM) 10K type strain sequencing project: providing services to taxonomists for standard genome sequencing and annotation.</title>
        <authorList>
            <consortium name="The Broad Institute Genomics Platform"/>
            <consortium name="The Broad Institute Genome Sequencing Center for Infectious Disease"/>
            <person name="Wu L."/>
            <person name="Ma J."/>
        </authorList>
    </citation>
    <scope>NUCLEOTIDE SEQUENCE [LARGE SCALE GENOMIC DNA]</scope>
    <source>
        <strain evidence="1 2">JCM 16114</strain>
    </source>
</reference>
<keyword evidence="2" id="KW-1185">Reference proteome</keyword>
<dbReference type="InterPro" id="IPR045990">
    <property type="entry name" value="DUF5946"/>
</dbReference>
<protein>
    <submittedName>
        <fullName evidence="1">Uncharacterized protein</fullName>
    </submittedName>
</protein>
<name>A0ABN3CHR1_9ACTN</name>
<proteinExistence type="predicted"/>
<accession>A0ABN3CHR1</accession>
<gene>
    <name evidence="1" type="ORF">GCM10009850_043910</name>
</gene>
<dbReference type="EMBL" id="BAAAQX010000010">
    <property type="protein sequence ID" value="GAA2208933.1"/>
    <property type="molecule type" value="Genomic_DNA"/>
</dbReference>
<comment type="caution">
    <text evidence="1">The sequence shown here is derived from an EMBL/GenBank/DDBJ whole genome shotgun (WGS) entry which is preliminary data.</text>
</comment>
<organism evidence="1 2">
    <name type="scientific">Nonomuraea monospora</name>
    <dbReference type="NCBI Taxonomy" id="568818"/>
    <lineage>
        <taxon>Bacteria</taxon>
        <taxon>Bacillati</taxon>
        <taxon>Actinomycetota</taxon>
        <taxon>Actinomycetes</taxon>
        <taxon>Streptosporangiales</taxon>
        <taxon>Streptosporangiaceae</taxon>
        <taxon>Nonomuraea</taxon>
    </lineage>
</organism>
<sequence>MSSCKECGAGRNACESLFHELLVRDYSGRPPWAPLHAVSVACYLFQHPTRTDTETTAFYWALLHAYLQQGIDALTFMTQRARQRNSHRFGGRAPTADDFPGAPPFPPVSSTPTTYAVTIQDVAADGSFPAEGYEDRVRRWADATISAWKQASAH</sequence>
<evidence type="ECO:0000313" key="2">
    <source>
        <dbReference type="Proteomes" id="UP001499843"/>
    </source>
</evidence>
<dbReference type="Pfam" id="PF19371">
    <property type="entry name" value="DUF5946"/>
    <property type="match status" value="1"/>
</dbReference>
<dbReference type="Proteomes" id="UP001499843">
    <property type="component" value="Unassembled WGS sequence"/>
</dbReference>